<accession>A0ABU0P9R9</accession>
<keyword evidence="3" id="KW-1185">Reference proteome</keyword>
<organism evidence="2 3">
    <name type="scientific">Microbacterium murale</name>
    <dbReference type="NCBI Taxonomy" id="1081040"/>
    <lineage>
        <taxon>Bacteria</taxon>
        <taxon>Bacillati</taxon>
        <taxon>Actinomycetota</taxon>
        <taxon>Actinomycetes</taxon>
        <taxon>Micrococcales</taxon>
        <taxon>Microbacteriaceae</taxon>
        <taxon>Microbacterium</taxon>
    </lineage>
</organism>
<sequence>MRPHKAMSITMSITTHSQAPLSWKQADDNVHVATRDGEFAGFVEFAGTAHVVHDSHGNELGAFATLSDARRALDGSPRRATRSIRQTLRRHLSRARS</sequence>
<comment type="caution">
    <text evidence="2">The sequence shown here is derived from an EMBL/GenBank/DDBJ whole genome shotgun (WGS) entry which is preliminary data.</text>
</comment>
<evidence type="ECO:0000313" key="2">
    <source>
        <dbReference type="EMBL" id="MDQ0644086.1"/>
    </source>
</evidence>
<evidence type="ECO:0000313" key="3">
    <source>
        <dbReference type="Proteomes" id="UP001239085"/>
    </source>
</evidence>
<proteinExistence type="predicted"/>
<evidence type="ECO:0000256" key="1">
    <source>
        <dbReference type="SAM" id="MobiDB-lite"/>
    </source>
</evidence>
<evidence type="ECO:0008006" key="4">
    <source>
        <dbReference type="Google" id="ProtNLM"/>
    </source>
</evidence>
<dbReference type="EMBL" id="JAUSXK010000001">
    <property type="protein sequence ID" value="MDQ0644086.1"/>
    <property type="molecule type" value="Genomic_DNA"/>
</dbReference>
<name>A0ABU0P9R9_9MICO</name>
<protein>
    <recommendedName>
        <fullName evidence="4">DUF2188 domain-containing protein</fullName>
    </recommendedName>
</protein>
<reference evidence="2 3" key="1">
    <citation type="submission" date="2023-07" db="EMBL/GenBank/DDBJ databases">
        <title>Comparative genomics of wheat-associated soil bacteria to identify genetic determinants of phenazine resistance.</title>
        <authorList>
            <person name="Mouncey N."/>
        </authorList>
    </citation>
    <scope>NUCLEOTIDE SEQUENCE [LARGE SCALE GENOMIC DNA]</scope>
    <source>
        <strain evidence="2 3">W2I7</strain>
    </source>
</reference>
<feature type="region of interest" description="Disordered" evidence="1">
    <location>
        <begin position="72"/>
        <end position="97"/>
    </location>
</feature>
<dbReference type="Proteomes" id="UP001239085">
    <property type="component" value="Unassembled WGS sequence"/>
</dbReference>
<feature type="compositionally biased region" description="Basic residues" evidence="1">
    <location>
        <begin position="79"/>
        <end position="97"/>
    </location>
</feature>
<gene>
    <name evidence="2" type="ORF">QFZ46_002246</name>
</gene>